<dbReference type="KEGG" id="uth:DKZ56_13010"/>
<feature type="transmembrane region" description="Helical" evidence="1">
    <location>
        <begin position="129"/>
        <end position="152"/>
    </location>
</feature>
<dbReference type="EMBL" id="CP036528">
    <property type="protein sequence ID" value="QBK26687.1"/>
    <property type="molecule type" value="Genomic_DNA"/>
</dbReference>
<dbReference type="Proteomes" id="UP000291151">
    <property type="component" value="Chromosome"/>
</dbReference>
<dbReference type="InterPro" id="IPR022324">
    <property type="entry name" value="Bacilysin_exporter_BacE_put"/>
</dbReference>
<evidence type="ECO:0000313" key="3">
    <source>
        <dbReference type="Proteomes" id="UP000291151"/>
    </source>
</evidence>
<proteinExistence type="predicted"/>
<gene>
    <name evidence="2" type="ORF">DKZ56_13010</name>
</gene>
<protein>
    <submittedName>
        <fullName evidence="2">DUF2975 domain-containing protein</fullName>
    </submittedName>
</protein>
<name>A0A4P6UV37_9BACL</name>
<evidence type="ECO:0000313" key="2">
    <source>
        <dbReference type="EMBL" id="QBK26687.1"/>
    </source>
</evidence>
<accession>A0A4P6UV37</accession>
<dbReference type="AlphaFoldDB" id="A0A4P6UV37"/>
<organism evidence="2 3">
    <name type="scientific">Ureibacillus thermophilus</name>
    <dbReference type="NCBI Taxonomy" id="367743"/>
    <lineage>
        <taxon>Bacteria</taxon>
        <taxon>Bacillati</taxon>
        <taxon>Bacillota</taxon>
        <taxon>Bacilli</taxon>
        <taxon>Bacillales</taxon>
        <taxon>Caryophanaceae</taxon>
        <taxon>Ureibacillus</taxon>
    </lineage>
</organism>
<keyword evidence="1" id="KW-0812">Transmembrane</keyword>
<keyword evidence="1" id="KW-1133">Transmembrane helix</keyword>
<reference evidence="2 3" key="1">
    <citation type="submission" date="2019-02" db="EMBL/GenBank/DDBJ databases">
        <title>Ureibacillus thermophilus.</title>
        <authorList>
            <person name="Sunny J.S."/>
            <person name="Natarajan A."/>
            <person name="Saleena L.M."/>
        </authorList>
    </citation>
    <scope>NUCLEOTIDE SEQUENCE [LARGE SCALE GENOMIC DNA]</scope>
    <source>
        <strain evidence="2 3">LM102</strain>
    </source>
</reference>
<feature type="transmembrane region" description="Helical" evidence="1">
    <location>
        <begin position="20"/>
        <end position="44"/>
    </location>
</feature>
<dbReference type="GO" id="GO:0016020">
    <property type="term" value="C:membrane"/>
    <property type="evidence" value="ECO:0007669"/>
    <property type="project" value="InterPro"/>
</dbReference>
<dbReference type="PRINTS" id="PR01988">
    <property type="entry name" value="EXPORTERBACE"/>
</dbReference>
<keyword evidence="1" id="KW-0472">Membrane</keyword>
<sequence>MESAMKAKQFLSFIKGLNIVFTIILFLTILGTVFLLILIGGAILTSEQFVLNLMRKGDISASLDLNGLKIIFGEPDMNLFHYDKSLVILFLFTFLFYDSIVLAIIFLVTRFLKSILDGDIFTLTNSRRIEWIGYCIIFLSVTFKSNGAFFYIV</sequence>
<keyword evidence="3" id="KW-1185">Reference proteome</keyword>
<feature type="transmembrane region" description="Helical" evidence="1">
    <location>
        <begin position="86"/>
        <end position="108"/>
    </location>
</feature>
<dbReference type="RefSeq" id="WP_208650376.1">
    <property type="nucleotide sequence ID" value="NZ_CP036528.1"/>
</dbReference>
<evidence type="ECO:0000256" key="1">
    <source>
        <dbReference type="SAM" id="Phobius"/>
    </source>
</evidence>